<comment type="subcellular location">
    <subcellularLocation>
        <location evidence="1">Endoplasmic reticulum</location>
    </subcellularLocation>
</comment>
<name>A0AAN9VV89_9ORTH</name>
<dbReference type="Proteomes" id="UP001378592">
    <property type="component" value="Unassembled WGS sequence"/>
</dbReference>
<proteinExistence type="predicted"/>
<dbReference type="InterPro" id="IPR045811">
    <property type="entry name" value="MTP_lip-bd"/>
</dbReference>
<dbReference type="Pfam" id="PF01347">
    <property type="entry name" value="Vitellogenin_N"/>
    <property type="match status" value="1"/>
</dbReference>
<dbReference type="GO" id="GO:0005548">
    <property type="term" value="F:phospholipid transporter activity"/>
    <property type="evidence" value="ECO:0007669"/>
    <property type="project" value="InterPro"/>
</dbReference>
<comment type="caution">
    <text evidence="9">The sequence shown here is derived from an EMBL/GenBank/DDBJ whole genome shotgun (WGS) entry which is preliminary data.</text>
</comment>
<dbReference type="InterPro" id="IPR001747">
    <property type="entry name" value="Vitellogenin_N"/>
</dbReference>
<feature type="chain" id="PRO_5042885656" description="Vitellogenin domain-containing protein" evidence="7">
    <location>
        <begin position="24"/>
        <end position="944"/>
    </location>
</feature>
<dbReference type="PROSITE" id="PS51211">
    <property type="entry name" value="VITELLOGENIN"/>
    <property type="match status" value="1"/>
</dbReference>
<evidence type="ECO:0000256" key="1">
    <source>
        <dbReference type="ARBA" id="ARBA00004240"/>
    </source>
</evidence>
<dbReference type="PANTHER" id="PTHR13024">
    <property type="entry name" value="MICROSOMAL TRIGLYCERIDE TRANSFER PROTEIN, LARGE SUBUNIT"/>
    <property type="match status" value="1"/>
</dbReference>
<keyword evidence="2" id="KW-0813">Transport</keyword>
<dbReference type="SUPFAM" id="SSF48431">
    <property type="entry name" value="Lipovitellin-phosvitin complex, superhelical domain"/>
    <property type="match status" value="1"/>
</dbReference>
<dbReference type="InterPro" id="IPR039988">
    <property type="entry name" value="MTTP"/>
</dbReference>
<evidence type="ECO:0000313" key="10">
    <source>
        <dbReference type="Proteomes" id="UP001378592"/>
    </source>
</evidence>
<dbReference type="AlphaFoldDB" id="A0AAN9VV89"/>
<evidence type="ECO:0000256" key="7">
    <source>
        <dbReference type="SAM" id="SignalP"/>
    </source>
</evidence>
<evidence type="ECO:0000313" key="9">
    <source>
        <dbReference type="EMBL" id="KAK7870893.1"/>
    </source>
</evidence>
<evidence type="ECO:0000259" key="8">
    <source>
        <dbReference type="PROSITE" id="PS51211"/>
    </source>
</evidence>
<dbReference type="GO" id="GO:0005783">
    <property type="term" value="C:endoplasmic reticulum"/>
    <property type="evidence" value="ECO:0007669"/>
    <property type="project" value="UniProtKB-SubCell"/>
</dbReference>
<dbReference type="Gene3D" id="2.30.230.10">
    <property type="entry name" value="Lipovitellin, beta-sheet shell regions, chain A"/>
    <property type="match status" value="1"/>
</dbReference>
<keyword evidence="4" id="KW-0256">Endoplasmic reticulum</keyword>
<feature type="domain" description="Vitellogenin" evidence="8">
    <location>
        <begin position="69"/>
        <end position="700"/>
    </location>
</feature>
<evidence type="ECO:0000256" key="4">
    <source>
        <dbReference type="ARBA" id="ARBA00022824"/>
    </source>
</evidence>
<feature type="compositionally biased region" description="Low complexity" evidence="6">
    <location>
        <begin position="37"/>
        <end position="47"/>
    </location>
</feature>
<organism evidence="9 10">
    <name type="scientific">Gryllus longicercus</name>
    <dbReference type="NCBI Taxonomy" id="2509291"/>
    <lineage>
        <taxon>Eukaryota</taxon>
        <taxon>Metazoa</taxon>
        <taxon>Ecdysozoa</taxon>
        <taxon>Arthropoda</taxon>
        <taxon>Hexapoda</taxon>
        <taxon>Insecta</taxon>
        <taxon>Pterygota</taxon>
        <taxon>Neoptera</taxon>
        <taxon>Polyneoptera</taxon>
        <taxon>Orthoptera</taxon>
        <taxon>Ensifera</taxon>
        <taxon>Gryllidea</taxon>
        <taxon>Grylloidea</taxon>
        <taxon>Gryllidae</taxon>
        <taxon>Gryllinae</taxon>
        <taxon>Gryllus</taxon>
    </lineage>
</organism>
<evidence type="ECO:0000256" key="3">
    <source>
        <dbReference type="ARBA" id="ARBA00022729"/>
    </source>
</evidence>
<dbReference type="SMART" id="SM00638">
    <property type="entry name" value="LPD_N"/>
    <property type="match status" value="1"/>
</dbReference>
<dbReference type="GO" id="GO:0005794">
    <property type="term" value="C:Golgi apparatus"/>
    <property type="evidence" value="ECO:0007669"/>
    <property type="project" value="TreeGrafter"/>
</dbReference>
<accession>A0AAN9VV89</accession>
<feature type="region of interest" description="Disordered" evidence="6">
    <location>
        <begin position="30"/>
        <end position="52"/>
    </location>
</feature>
<comment type="caution">
    <text evidence="5">Lacks conserved residue(s) required for the propagation of feature annotation.</text>
</comment>
<dbReference type="SUPFAM" id="SSF56968">
    <property type="entry name" value="Lipovitellin-phosvitin complex, beta-sheet shell regions"/>
    <property type="match status" value="1"/>
</dbReference>
<dbReference type="Pfam" id="PF19444">
    <property type="entry name" value="MTP_lip_bd"/>
    <property type="match status" value="1"/>
</dbReference>
<dbReference type="InterPro" id="IPR015819">
    <property type="entry name" value="Lipid_transp_b-sht_shell"/>
</dbReference>
<feature type="signal peptide" evidence="7">
    <location>
        <begin position="1"/>
        <end position="23"/>
    </location>
</feature>
<reference evidence="9 10" key="1">
    <citation type="submission" date="2024-03" db="EMBL/GenBank/DDBJ databases">
        <title>The genome assembly and annotation of the cricket Gryllus longicercus Weissman &amp; Gray.</title>
        <authorList>
            <person name="Szrajer S."/>
            <person name="Gray D."/>
            <person name="Ylla G."/>
        </authorList>
    </citation>
    <scope>NUCLEOTIDE SEQUENCE [LARGE SCALE GENOMIC DNA]</scope>
    <source>
        <strain evidence="9">DAG 2021-001</strain>
        <tissue evidence="9">Whole body minus gut</tissue>
    </source>
</reference>
<dbReference type="EMBL" id="JAZDUA010000049">
    <property type="protein sequence ID" value="KAK7870893.1"/>
    <property type="molecule type" value="Genomic_DNA"/>
</dbReference>
<dbReference type="GO" id="GO:0042157">
    <property type="term" value="P:lipoprotein metabolic process"/>
    <property type="evidence" value="ECO:0007669"/>
    <property type="project" value="TreeGrafter"/>
</dbReference>
<dbReference type="GO" id="GO:0016323">
    <property type="term" value="C:basolateral plasma membrane"/>
    <property type="evidence" value="ECO:0007669"/>
    <property type="project" value="TreeGrafter"/>
</dbReference>
<dbReference type="GO" id="GO:0008289">
    <property type="term" value="F:lipid binding"/>
    <property type="evidence" value="ECO:0007669"/>
    <property type="project" value="InterPro"/>
</dbReference>
<dbReference type="PANTHER" id="PTHR13024:SF0">
    <property type="entry name" value="MICROSOMAL TRIACYLGLYCEROL TRANSFER PROTEIN"/>
    <property type="match status" value="1"/>
</dbReference>
<keyword evidence="3 7" id="KW-0732">Signal</keyword>
<sequence length="944" mass="101793">MSPWFRLLPLAVLLAALVGYSEEFVLVSSPGSGSGSGSEEASATASASERREAERALRAELEAAPLGVFAAPGAGQRFALEATVLLNEAGARPGADVGFQLTARVDAGTAWVDPLQQGVRLLWIQVSEAQLHIKSRKAPSPEGFVAHSSRLDALPSAPLLALWERGAVAYVWAAKGEDTALVNLKKGVASLFQFKVKKWSAKEKDASGRCDVTYSLLDEQTVYKVKDNCVNGKQVPYLAHPDPVLGAEVTSHRSATFTLSNDLALLESVVTSEQHQMAVVARPEAASSVLATQQLVRQGPVKIQTVVAPNLNDVIKEMEKREGKDYVKHIAVLEREPSCVDDCPSFSQLVKEQRAALEASAVGSLRSAKAFTRLLHAARAAKREDLVKALKSSKNRDILPQLCDVLGSAQTAAAHEAAMKVLRLDADDDLDAAERYLWALSFGVHPLPHVAKDILRRSELPGHSAKMEETLLLTAAALANRLRAHPAHRHHKVIGEAEASLLAALGRCADDACRLRVLRALRNLASPAALRDLLALAEGGSGRVAAAALRAARALPREDGWASDEAQRAAWRVFAQRRRRHDSSARTLALDLLLEAHPAPDRLAELMATAGPAYNDSAFEVKRYLWQRLRQLGEEAPALAAAVQAALRRPEARGVRGNWDAHALRGVSTALTRRFARGPGANASLSTVQETSGGLLKRGAVDVRLERHGATNTLFSLGIFAGGLGSFVSSGAGEEEGAGAGDEEPATAGLELTVLGVGVRPFVFFAGQGELMGHVWSGTGSERTPAFQVLTLLQDHQQSIPLQCGFVAELTLTGAASFDLAGQIQLSLWNRNAQSLVEKNVALLLQGLLRVDSSFVRSQVEFNVATEPRLELSSDVDFYDKVALCMQLRQPDAELRHNVHKVERIPGSKHRLRKSKYQTVHIPGKTYALNRQNNEMCSTIFANK</sequence>
<protein>
    <recommendedName>
        <fullName evidence="8">Vitellogenin domain-containing protein</fullName>
    </recommendedName>
</protein>
<gene>
    <name evidence="9" type="ORF">R5R35_005486</name>
</gene>
<evidence type="ECO:0000256" key="2">
    <source>
        <dbReference type="ARBA" id="ARBA00022448"/>
    </source>
</evidence>
<evidence type="ECO:0000256" key="5">
    <source>
        <dbReference type="PROSITE-ProRule" id="PRU00557"/>
    </source>
</evidence>
<dbReference type="InterPro" id="IPR015816">
    <property type="entry name" value="Vitellinogen_b-sht_N"/>
</dbReference>
<evidence type="ECO:0000256" key="6">
    <source>
        <dbReference type="SAM" id="MobiDB-lite"/>
    </source>
</evidence>
<dbReference type="Gene3D" id="1.25.10.20">
    <property type="entry name" value="Vitellinogen, superhelical"/>
    <property type="match status" value="1"/>
</dbReference>
<dbReference type="InterPro" id="IPR011030">
    <property type="entry name" value="Lipovitellin_superhlx_dom"/>
</dbReference>
<keyword evidence="10" id="KW-1185">Reference proteome</keyword>